<dbReference type="SUPFAM" id="SSF51905">
    <property type="entry name" value="FAD/NAD(P)-binding domain"/>
    <property type="match status" value="1"/>
</dbReference>
<dbReference type="GO" id="GO:0016709">
    <property type="term" value="F:oxidoreductase activity, acting on paired donors, with incorporation or reduction of molecular oxygen, NAD(P)H as one donor, and incorporation of one atom of oxygen"/>
    <property type="evidence" value="ECO:0007669"/>
    <property type="project" value="UniProtKB-ARBA"/>
</dbReference>
<evidence type="ECO:0000259" key="4">
    <source>
        <dbReference type="Pfam" id="PF01494"/>
    </source>
</evidence>
<keyword evidence="2" id="KW-0285">Flavoprotein</keyword>
<accession>A0A8J8BBY6</accession>
<dbReference type="Pfam" id="PF21274">
    <property type="entry name" value="Rng_hyd_C"/>
    <property type="match status" value="1"/>
</dbReference>
<dbReference type="PRINTS" id="PR00420">
    <property type="entry name" value="RNGMNOXGNASE"/>
</dbReference>
<dbReference type="Gene3D" id="3.30.70.2450">
    <property type="match status" value="1"/>
</dbReference>
<dbReference type="GO" id="GO:0071949">
    <property type="term" value="F:FAD binding"/>
    <property type="evidence" value="ECO:0007669"/>
    <property type="project" value="InterPro"/>
</dbReference>
<dbReference type="EMBL" id="JAGSXH010000030">
    <property type="protein sequence ID" value="MBS2963608.1"/>
    <property type="molecule type" value="Genomic_DNA"/>
</dbReference>
<dbReference type="Gene3D" id="3.50.50.60">
    <property type="entry name" value="FAD/NAD(P)-binding domain"/>
    <property type="match status" value="1"/>
</dbReference>
<sequence>MHRDQDVVIVGAGPTGLLLAGDLAERGIACTVLERRAEPPDTTTTRAFAVHARTLEQLDARGLADRLLATGTTVDALRLYGKVALSFAQLPSRFPFLLVTPQFNVERVLEERAVAAGARVLRGVCVAGLSQDAEGVSVRVRPEAQAAPESVFRAEYAVGTDGVHSTVREALGLPYPGRPVVRSLVLADVRFAKPPQDVLTVGAVGDAFAFVAPFGDGWYRTFCWNRDRQLPPGAPLELAEIREVLERAFGTDFGLAEARWLSRFQSDERQVPEYRVGRVFLAGDAAHCHTPAGGQGMNTGLQDAANLGWKLAAALRGRAADPERLLDSYNAERHPVGRQVLRSSGALVRLALVKPLAVRAARDVLSAAALRVRPIANRAIGTVSGIGIEYGRAHGAHPAAGTRVGDVQLADGRLYERLRDGRFVLISRSAPSGGEARLVEDRKADVAFAVCADAAHALTLVRPDGYVAWACDETDPVSRAAQAGEALTEWCGIV</sequence>
<comment type="cofactor">
    <cofactor evidence="1">
        <name>FAD</name>
        <dbReference type="ChEBI" id="CHEBI:57692"/>
    </cofactor>
</comment>
<dbReference type="Proteomes" id="UP000677913">
    <property type="component" value="Unassembled WGS sequence"/>
</dbReference>
<dbReference type="AlphaFoldDB" id="A0A8J8BBY6"/>
<dbReference type="InterPro" id="IPR036188">
    <property type="entry name" value="FAD/NAD-bd_sf"/>
</dbReference>
<evidence type="ECO:0000256" key="1">
    <source>
        <dbReference type="ARBA" id="ARBA00001974"/>
    </source>
</evidence>
<dbReference type="InterPro" id="IPR002938">
    <property type="entry name" value="FAD-bd"/>
</dbReference>
<organism evidence="5 6">
    <name type="scientific">Actinocrinis puniceicyclus</name>
    <dbReference type="NCBI Taxonomy" id="977794"/>
    <lineage>
        <taxon>Bacteria</taxon>
        <taxon>Bacillati</taxon>
        <taxon>Actinomycetota</taxon>
        <taxon>Actinomycetes</taxon>
        <taxon>Catenulisporales</taxon>
        <taxon>Actinospicaceae</taxon>
        <taxon>Actinocrinis</taxon>
    </lineage>
</organism>
<feature type="domain" description="FAD-binding" evidence="4">
    <location>
        <begin position="5"/>
        <end position="343"/>
    </location>
</feature>
<dbReference type="Pfam" id="PF01494">
    <property type="entry name" value="FAD_binding_3"/>
    <property type="match status" value="1"/>
</dbReference>
<keyword evidence="6" id="KW-1185">Reference proteome</keyword>
<keyword evidence="3" id="KW-0274">FAD</keyword>
<reference evidence="5" key="1">
    <citation type="submission" date="2021-04" db="EMBL/GenBank/DDBJ databases">
        <title>Genome based classification of Actinospica acidithermotolerans sp. nov., an actinobacterium isolated from an Indonesian hot spring.</title>
        <authorList>
            <person name="Kusuma A.B."/>
            <person name="Putra K.E."/>
            <person name="Nafisah S."/>
            <person name="Loh J."/>
            <person name="Nouioui I."/>
            <person name="Goodfellow M."/>
        </authorList>
    </citation>
    <scope>NUCLEOTIDE SEQUENCE</scope>
    <source>
        <strain evidence="5">DSM 45618</strain>
    </source>
</reference>
<evidence type="ECO:0000313" key="5">
    <source>
        <dbReference type="EMBL" id="MBS2963608.1"/>
    </source>
</evidence>
<dbReference type="PANTHER" id="PTHR43004:SF19">
    <property type="entry name" value="BINDING MONOOXYGENASE, PUTATIVE (JCVI)-RELATED"/>
    <property type="match status" value="1"/>
</dbReference>
<evidence type="ECO:0000256" key="2">
    <source>
        <dbReference type="ARBA" id="ARBA00022630"/>
    </source>
</evidence>
<dbReference type="PANTHER" id="PTHR43004">
    <property type="entry name" value="TRK SYSTEM POTASSIUM UPTAKE PROTEIN"/>
    <property type="match status" value="1"/>
</dbReference>
<gene>
    <name evidence="5" type="ORF">KGA66_11155</name>
</gene>
<dbReference type="InterPro" id="IPR050641">
    <property type="entry name" value="RIFMO-like"/>
</dbReference>
<dbReference type="Gene3D" id="3.40.30.120">
    <property type="match status" value="1"/>
</dbReference>
<evidence type="ECO:0000256" key="3">
    <source>
        <dbReference type="ARBA" id="ARBA00022827"/>
    </source>
</evidence>
<proteinExistence type="predicted"/>
<protein>
    <submittedName>
        <fullName evidence="5">FAD-dependent oxidoreductase</fullName>
    </submittedName>
</protein>
<evidence type="ECO:0000313" key="6">
    <source>
        <dbReference type="Proteomes" id="UP000677913"/>
    </source>
</evidence>
<name>A0A8J8BBY6_9ACTN</name>
<comment type="caution">
    <text evidence="5">The sequence shown here is derived from an EMBL/GenBank/DDBJ whole genome shotgun (WGS) entry which is preliminary data.</text>
</comment>